<dbReference type="AlphaFoldDB" id="A0A0W1JI58"/>
<dbReference type="RefSeq" id="WP_058491438.1">
    <property type="nucleotide sequence ID" value="NZ_LOCK01000028.1"/>
</dbReference>
<dbReference type="InterPro" id="IPR016677">
    <property type="entry name" value="UCP016817_carboligase"/>
</dbReference>
<dbReference type="GO" id="GO:0046872">
    <property type="term" value="F:metal ion binding"/>
    <property type="evidence" value="ECO:0007669"/>
    <property type="project" value="InterPro"/>
</dbReference>
<name>A0A0W1JI58_DESHA</name>
<sequence>MFLAVGVSVRALVESIAASGYEVKGVDFFGDIDANWQGRTIGVAGDCGLKPSIRNVFTTAGGISCDGLVYASGVENSPQELQSWEAKGLLYGNGPSVLREVREIGKLQASLEQIQMKMPESHPLAQWQQLDHQKRWLLKPVNRGGGHGITEIPAGEAEAENLLRTIPRDGSYIIQEYWDGIPASATFIADGGEAVLLGTSRQLVGSQKAGSPFSYEGNIVPLALPSFKKQASLEEELRIMSGHLTREFGLKGLNTIDFMLNAKGIRILELNPRWSASVELIESHLGYRLFTSHLAACRGKLELPPTRRPSPCSGYWGKKIIYAKATFTTRAEDGQAYRALYNLGVRDIPRPGTLIAKGQPLCTVLAGGSSSSNCYQNLRQQEEKIRQYYLTELSQYNDRG</sequence>
<evidence type="ECO:0000313" key="3">
    <source>
        <dbReference type="EMBL" id="KTE91138.1"/>
    </source>
</evidence>
<organism evidence="3 4">
    <name type="scientific">Desulfitobacterium hafniense</name>
    <name type="common">Desulfitobacterium frappieri</name>
    <dbReference type="NCBI Taxonomy" id="49338"/>
    <lineage>
        <taxon>Bacteria</taxon>
        <taxon>Bacillati</taxon>
        <taxon>Bacillota</taxon>
        <taxon>Clostridia</taxon>
        <taxon>Eubacteriales</taxon>
        <taxon>Desulfitobacteriaceae</taxon>
        <taxon>Desulfitobacterium</taxon>
    </lineage>
</organism>
<evidence type="ECO:0000313" key="4">
    <source>
        <dbReference type="Proteomes" id="UP000054623"/>
    </source>
</evidence>
<dbReference type="OrthoDB" id="1804072at2"/>
<proteinExistence type="predicted"/>
<protein>
    <recommendedName>
        <fullName evidence="2">ATP-grasp domain-containing protein</fullName>
    </recommendedName>
</protein>
<dbReference type="PROSITE" id="PS50975">
    <property type="entry name" value="ATP_GRASP"/>
    <property type="match status" value="1"/>
</dbReference>
<dbReference type="SUPFAM" id="SSF56059">
    <property type="entry name" value="Glutathione synthetase ATP-binding domain-like"/>
    <property type="match status" value="1"/>
</dbReference>
<dbReference type="GO" id="GO:0005524">
    <property type="term" value="F:ATP binding"/>
    <property type="evidence" value="ECO:0007669"/>
    <property type="project" value="UniProtKB-UniRule"/>
</dbReference>
<dbReference type="InterPro" id="IPR003806">
    <property type="entry name" value="ATP-grasp_PylC-type"/>
</dbReference>
<feature type="domain" description="ATP-grasp" evidence="2">
    <location>
        <begin position="108"/>
        <end position="298"/>
    </location>
</feature>
<dbReference type="Proteomes" id="UP000054623">
    <property type="component" value="Unassembled WGS sequence"/>
</dbReference>
<reference evidence="3 4" key="1">
    <citation type="submission" date="2015-12" db="EMBL/GenBank/DDBJ databases">
        <title>Draft Genome Sequence of Desulfitobacterium hafniense Strain DH, a Sulfate-reducing Bacterium Isolated from Paddy Soils.</title>
        <authorList>
            <person name="Bao P."/>
            <person name="Zhang X."/>
            <person name="Li G."/>
        </authorList>
    </citation>
    <scope>NUCLEOTIDE SEQUENCE [LARGE SCALE GENOMIC DNA]</scope>
    <source>
        <strain evidence="3 4">DH</strain>
    </source>
</reference>
<accession>A0A0W1JI58</accession>
<dbReference type="Gene3D" id="3.30.470.20">
    <property type="entry name" value="ATP-grasp fold, B domain"/>
    <property type="match status" value="1"/>
</dbReference>
<comment type="caution">
    <text evidence="3">The sequence shown here is derived from an EMBL/GenBank/DDBJ whole genome shotgun (WGS) entry which is preliminary data.</text>
</comment>
<dbReference type="EMBL" id="LOCK01000028">
    <property type="protein sequence ID" value="KTE91138.1"/>
    <property type="molecule type" value="Genomic_DNA"/>
</dbReference>
<evidence type="ECO:0000259" key="2">
    <source>
        <dbReference type="PROSITE" id="PS50975"/>
    </source>
</evidence>
<dbReference type="Pfam" id="PF02655">
    <property type="entry name" value="ATP-grasp_3"/>
    <property type="match status" value="1"/>
</dbReference>
<evidence type="ECO:0000256" key="1">
    <source>
        <dbReference type="PROSITE-ProRule" id="PRU00409"/>
    </source>
</evidence>
<keyword evidence="1" id="KW-0067">ATP-binding</keyword>
<gene>
    <name evidence="3" type="ORF">AT727_05950</name>
</gene>
<dbReference type="PIRSF" id="PIRSF016817">
    <property type="entry name" value="UCP016817_carboligase"/>
    <property type="match status" value="1"/>
</dbReference>
<keyword evidence="1" id="KW-0547">Nucleotide-binding</keyword>
<dbReference type="InterPro" id="IPR011761">
    <property type="entry name" value="ATP-grasp"/>
</dbReference>